<evidence type="ECO:0000313" key="2">
    <source>
        <dbReference type="EMBL" id="MFD2670565.1"/>
    </source>
</evidence>
<dbReference type="PROSITE" id="PS51257">
    <property type="entry name" value="PROKAR_LIPOPROTEIN"/>
    <property type="match status" value="1"/>
</dbReference>
<sequence length="174" mass="19600">MRMVTCFLLVLALTACSNDSNIATEEKKKGTIQLETMKPITEKGSSEQTVNLDISRIIFDPGLDPGLINKLLIYFKALRQADPKQAADIFYLEPENSIGLLWMFDMQDITSIDAVEIDTSRKLPDDFLGEHGVVSESRLPSIVTNVHYTESNHSNSVNFIFVQSENGWKLFRVD</sequence>
<proteinExistence type="predicted"/>
<dbReference type="EMBL" id="JBHUMM010000002">
    <property type="protein sequence ID" value="MFD2670565.1"/>
    <property type="molecule type" value="Genomic_DNA"/>
</dbReference>
<evidence type="ECO:0000256" key="1">
    <source>
        <dbReference type="SAM" id="SignalP"/>
    </source>
</evidence>
<organism evidence="2 3">
    <name type="scientific">Marinicrinis sediminis</name>
    <dbReference type="NCBI Taxonomy" id="1652465"/>
    <lineage>
        <taxon>Bacteria</taxon>
        <taxon>Bacillati</taxon>
        <taxon>Bacillota</taxon>
        <taxon>Bacilli</taxon>
        <taxon>Bacillales</taxon>
        <taxon>Paenibacillaceae</taxon>
    </lineage>
</organism>
<dbReference type="Proteomes" id="UP001597497">
    <property type="component" value="Unassembled WGS sequence"/>
</dbReference>
<protein>
    <recommendedName>
        <fullName evidence="4">Lipoprotein</fullName>
    </recommendedName>
</protein>
<keyword evidence="1" id="KW-0732">Signal</keyword>
<reference evidence="3" key="1">
    <citation type="journal article" date="2019" name="Int. J. Syst. Evol. Microbiol.">
        <title>The Global Catalogue of Microorganisms (GCM) 10K type strain sequencing project: providing services to taxonomists for standard genome sequencing and annotation.</title>
        <authorList>
            <consortium name="The Broad Institute Genomics Platform"/>
            <consortium name="The Broad Institute Genome Sequencing Center for Infectious Disease"/>
            <person name="Wu L."/>
            <person name="Ma J."/>
        </authorList>
    </citation>
    <scope>NUCLEOTIDE SEQUENCE [LARGE SCALE GENOMIC DNA]</scope>
    <source>
        <strain evidence="3">KCTC 33676</strain>
    </source>
</reference>
<feature type="chain" id="PRO_5046401476" description="Lipoprotein" evidence="1">
    <location>
        <begin position="18"/>
        <end position="174"/>
    </location>
</feature>
<keyword evidence="3" id="KW-1185">Reference proteome</keyword>
<comment type="caution">
    <text evidence="2">The sequence shown here is derived from an EMBL/GenBank/DDBJ whole genome shotgun (WGS) entry which is preliminary data.</text>
</comment>
<feature type="signal peptide" evidence="1">
    <location>
        <begin position="1"/>
        <end position="17"/>
    </location>
</feature>
<name>A0ABW5R735_9BACL</name>
<accession>A0ABW5R735</accession>
<gene>
    <name evidence="2" type="ORF">ACFSUC_02945</name>
</gene>
<evidence type="ECO:0000313" key="3">
    <source>
        <dbReference type="Proteomes" id="UP001597497"/>
    </source>
</evidence>
<dbReference type="RefSeq" id="WP_379927955.1">
    <property type="nucleotide sequence ID" value="NZ_JBHUMM010000002.1"/>
</dbReference>
<evidence type="ECO:0008006" key="4">
    <source>
        <dbReference type="Google" id="ProtNLM"/>
    </source>
</evidence>